<evidence type="ECO:0000259" key="1">
    <source>
        <dbReference type="Pfam" id="PF12680"/>
    </source>
</evidence>
<proteinExistence type="predicted"/>
<evidence type="ECO:0000313" key="3">
    <source>
        <dbReference type="Proteomes" id="UP001156601"/>
    </source>
</evidence>
<feature type="domain" description="SnoaL-like" evidence="1">
    <location>
        <begin position="14"/>
        <end position="100"/>
    </location>
</feature>
<dbReference type="SUPFAM" id="SSF54427">
    <property type="entry name" value="NTF2-like"/>
    <property type="match status" value="1"/>
</dbReference>
<dbReference type="Pfam" id="PF12680">
    <property type="entry name" value="SnoaL_2"/>
    <property type="match status" value="1"/>
</dbReference>
<gene>
    <name evidence="2" type="ORF">GCM10007852_06810</name>
</gene>
<organism evidence="2 3">
    <name type="scientific">Agaribacter marinus</name>
    <dbReference type="NCBI Taxonomy" id="1431249"/>
    <lineage>
        <taxon>Bacteria</taxon>
        <taxon>Pseudomonadati</taxon>
        <taxon>Pseudomonadota</taxon>
        <taxon>Gammaproteobacteria</taxon>
        <taxon>Alteromonadales</taxon>
        <taxon>Alteromonadaceae</taxon>
        <taxon>Agaribacter</taxon>
    </lineage>
</organism>
<dbReference type="AlphaFoldDB" id="A0AA37SZZ0"/>
<dbReference type="InterPro" id="IPR037401">
    <property type="entry name" value="SnoaL-like"/>
</dbReference>
<dbReference type="InterPro" id="IPR032710">
    <property type="entry name" value="NTF2-like_dom_sf"/>
</dbReference>
<accession>A0AA37SZZ0</accession>
<evidence type="ECO:0000313" key="2">
    <source>
        <dbReference type="EMBL" id="GLR69773.1"/>
    </source>
</evidence>
<reference evidence="2" key="2">
    <citation type="submission" date="2023-01" db="EMBL/GenBank/DDBJ databases">
        <title>Draft genome sequence of Agaribacter marinus strain NBRC 110023.</title>
        <authorList>
            <person name="Sun Q."/>
            <person name="Mori K."/>
        </authorList>
    </citation>
    <scope>NUCLEOTIDE SEQUENCE</scope>
    <source>
        <strain evidence="2">NBRC 110023</strain>
    </source>
</reference>
<dbReference type="EMBL" id="BSOT01000005">
    <property type="protein sequence ID" value="GLR69773.1"/>
    <property type="molecule type" value="Genomic_DNA"/>
</dbReference>
<keyword evidence="3" id="KW-1185">Reference proteome</keyword>
<sequence length="116" mass="12989">MTALTQERQTTLDTFYRGAAMKNVAQIRSALTDDFTFTSPIGNHDNPDAFAESLLNFDGSVSDSRMIAEGNNLVHLFTLDIGRKIPMCDVIEFSGDKISSMMTYTDSKQFELNEQH</sequence>
<dbReference type="Proteomes" id="UP001156601">
    <property type="component" value="Unassembled WGS sequence"/>
</dbReference>
<protein>
    <recommendedName>
        <fullName evidence="1">SnoaL-like domain-containing protein</fullName>
    </recommendedName>
</protein>
<name>A0AA37SZZ0_9ALTE</name>
<dbReference type="RefSeq" id="WP_284216085.1">
    <property type="nucleotide sequence ID" value="NZ_BSOT01000005.1"/>
</dbReference>
<comment type="caution">
    <text evidence="2">The sequence shown here is derived from an EMBL/GenBank/DDBJ whole genome shotgun (WGS) entry which is preliminary data.</text>
</comment>
<dbReference type="Gene3D" id="3.10.450.50">
    <property type="match status" value="1"/>
</dbReference>
<reference evidence="2" key="1">
    <citation type="journal article" date="2014" name="Int. J. Syst. Evol. Microbiol.">
        <title>Complete genome sequence of Corynebacterium casei LMG S-19264T (=DSM 44701T), isolated from a smear-ripened cheese.</title>
        <authorList>
            <consortium name="US DOE Joint Genome Institute (JGI-PGF)"/>
            <person name="Walter F."/>
            <person name="Albersmeier A."/>
            <person name="Kalinowski J."/>
            <person name="Ruckert C."/>
        </authorList>
    </citation>
    <scope>NUCLEOTIDE SEQUENCE</scope>
    <source>
        <strain evidence="2">NBRC 110023</strain>
    </source>
</reference>